<organism evidence="1 2">
    <name type="scientific">Sphaeroforma arctica JP610</name>
    <dbReference type="NCBI Taxonomy" id="667725"/>
    <lineage>
        <taxon>Eukaryota</taxon>
        <taxon>Ichthyosporea</taxon>
        <taxon>Ichthyophonida</taxon>
        <taxon>Sphaeroforma</taxon>
    </lineage>
</organism>
<dbReference type="EMBL" id="KQ242384">
    <property type="protein sequence ID" value="KNC78991.1"/>
    <property type="molecule type" value="Genomic_DNA"/>
</dbReference>
<dbReference type="Proteomes" id="UP000054560">
    <property type="component" value="Unassembled WGS sequence"/>
</dbReference>
<dbReference type="AlphaFoldDB" id="A0A0L0FR19"/>
<keyword evidence="2" id="KW-1185">Reference proteome</keyword>
<dbReference type="GeneID" id="25909110"/>
<name>A0A0L0FR19_9EUKA</name>
<evidence type="ECO:0000313" key="2">
    <source>
        <dbReference type="Proteomes" id="UP000054560"/>
    </source>
</evidence>
<gene>
    <name evidence="1" type="ORF">SARC_08606</name>
</gene>
<reference evidence="1 2" key="1">
    <citation type="submission" date="2011-02" db="EMBL/GenBank/DDBJ databases">
        <title>The Genome Sequence of Sphaeroforma arctica JP610.</title>
        <authorList>
            <consortium name="The Broad Institute Genome Sequencing Platform"/>
            <person name="Russ C."/>
            <person name="Cuomo C."/>
            <person name="Young S.K."/>
            <person name="Zeng Q."/>
            <person name="Gargeya S."/>
            <person name="Alvarado L."/>
            <person name="Berlin A."/>
            <person name="Chapman S.B."/>
            <person name="Chen Z."/>
            <person name="Freedman E."/>
            <person name="Gellesch M."/>
            <person name="Goldberg J."/>
            <person name="Griggs A."/>
            <person name="Gujja S."/>
            <person name="Heilman E."/>
            <person name="Heiman D."/>
            <person name="Howarth C."/>
            <person name="Mehta T."/>
            <person name="Neiman D."/>
            <person name="Pearson M."/>
            <person name="Roberts A."/>
            <person name="Saif S."/>
            <person name="Shea T."/>
            <person name="Shenoy N."/>
            <person name="Sisk P."/>
            <person name="Stolte C."/>
            <person name="Sykes S."/>
            <person name="White J."/>
            <person name="Yandava C."/>
            <person name="Burger G."/>
            <person name="Gray M.W."/>
            <person name="Holland P.W.H."/>
            <person name="King N."/>
            <person name="Lang F.B.F."/>
            <person name="Roger A.J."/>
            <person name="Ruiz-Trillo I."/>
            <person name="Haas B."/>
            <person name="Nusbaum C."/>
            <person name="Birren B."/>
        </authorList>
    </citation>
    <scope>NUCLEOTIDE SEQUENCE [LARGE SCALE GENOMIC DNA]</scope>
    <source>
        <strain evidence="1 2">JP610</strain>
    </source>
</reference>
<protein>
    <submittedName>
        <fullName evidence="1">Uncharacterized protein</fullName>
    </submittedName>
</protein>
<dbReference type="RefSeq" id="XP_014152893.1">
    <property type="nucleotide sequence ID" value="XM_014297418.1"/>
</dbReference>
<sequence>MFRESIEIKGIDDWSLKSLKVAPTIAQGAVEGTAATVDITKDSSMAKKMNDEALALNSKKETSGIILIAPALSIRLSELAYQPMIKHEDFASQVMKNLK</sequence>
<evidence type="ECO:0000313" key="1">
    <source>
        <dbReference type="EMBL" id="KNC78991.1"/>
    </source>
</evidence>
<proteinExistence type="predicted"/>
<accession>A0A0L0FR19</accession>